<feature type="transmembrane region" description="Helical" evidence="2">
    <location>
        <begin position="60"/>
        <end position="80"/>
    </location>
</feature>
<keyword evidence="2" id="KW-1133">Transmembrane helix</keyword>
<gene>
    <name evidence="3" type="primary">PCS3</name>
    <name evidence="3" type="ORF">SNEC2469_LOCUS4955</name>
</gene>
<keyword evidence="2" id="KW-0472">Membrane</keyword>
<evidence type="ECO:0000256" key="2">
    <source>
        <dbReference type="SAM" id="Phobius"/>
    </source>
</evidence>
<evidence type="ECO:0000313" key="3">
    <source>
        <dbReference type="EMBL" id="CAE7248064.1"/>
    </source>
</evidence>
<feature type="region of interest" description="Disordered" evidence="1">
    <location>
        <begin position="84"/>
        <end position="103"/>
    </location>
</feature>
<dbReference type="OrthoDB" id="66620at2759"/>
<comment type="caution">
    <text evidence="3">The sequence shown here is derived from an EMBL/GenBank/DDBJ whole genome shotgun (WGS) entry which is preliminary data.</text>
</comment>
<proteinExistence type="predicted"/>
<dbReference type="Proteomes" id="UP000601435">
    <property type="component" value="Unassembled WGS sequence"/>
</dbReference>
<protein>
    <submittedName>
        <fullName evidence="3">PCS3 protein</fullName>
    </submittedName>
</protein>
<reference evidence="3" key="1">
    <citation type="submission" date="2021-02" db="EMBL/GenBank/DDBJ databases">
        <authorList>
            <person name="Dougan E. K."/>
            <person name="Rhodes N."/>
            <person name="Thang M."/>
            <person name="Chan C."/>
        </authorList>
    </citation>
    <scope>NUCLEOTIDE SEQUENCE</scope>
</reference>
<evidence type="ECO:0000256" key="1">
    <source>
        <dbReference type="SAM" id="MobiDB-lite"/>
    </source>
</evidence>
<evidence type="ECO:0000313" key="4">
    <source>
        <dbReference type="Proteomes" id="UP000601435"/>
    </source>
</evidence>
<keyword evidence="4" id="KW-1185">Reference proteome</keyword>
<dbReference type="AlphaFoldDB" id="A0A812LKE4"/>
<organism evidence="3 4">
    <name type="scientific">Symbiodinium necroappetens</name>
    <dbReference type="NCBI Taxonomy" id="1628268"/>
    <lineage>
        <taxon>Eukaryota</taxon>
        <taxon>Sar</taxon>
        <taxon>Alveolata</taxon>
        <taxon>Dinophyceae</taxon>
        <taxon>Suessiales</taxon>
        <taxon>Symbiodiniaceae</taxon>
        <taxon>Symbiodinium</taxon>
    </lineage>
</organism>
<accession>A0A812LKE4</accession>
<dbReference type="EMBL" id="CAJNJA010009564">
    <property type="protein sequence ID" value="CAE7248064.1"/>
    <property type="molecule type" value="Genomic_DNA"/>
</dbReference>
<feature type="compositionally biased region" description="Polar residues" evidence="1">
    <location>
        <begin position="91"/>
        <end position="103"/>
    </location>
</feature>
<keyword evidence="2" id="KW-0812">Transmembrane</keyword>
<name>A0A812LKE4_9DINO</name>
<sequence length="103" mass="11090">MHTTTFAGAVLDDSPRGFSCPGLNELECWGVTGEQVLTSISRSVAKNITPERELDRDCSILVGIAIVFRLAYFCVAALRCRTGKAVKKPKNGSTSTSKLAAKR</sequence>